<accession>A0A1I7ZWX8</accession>
<name>A0A1I7ZWX8_9BILA</name>
<keyword evidence="1" id="KW-1185">Reference proteome</keyword>
<proteinExistence type="predicted"/>
<evidence type="ECO:0000313" key="1">
    <source>
        <dbReference type="Proteomes" id="UP000095287"/>
    </source>
</evidence>
<protein>
    <submittedName>
        <fullName evidence="2">Uncharacterized protein</fullName>
    </submittedName>
</protein>
<dbReference type="Proteomes" id="UP000095287">
    <property type="component" value="Unplaced"/>
</dbReference>
<organism evidence="1 2">
    <name type="scientific">Steinernema glaseri</name>
    <dbReference type="NCBI Taxonomy" id="37863"/>
    <lineage>
        <taxon>Eukaryota</taxon>
        <taxon>Metazoa</taxon>
        <taxon>Ecdysozoa</taxon>
        <taxon>Nematoda</taxon>
        <taxon>Chromadorea</taxon>
        <taxon>Rhabditida</taxon>
        <taxon>Tylenchina</taxon>
        <taxon>Panagrolaimomorpha</taxon>
        <taxon>Strongyloidoidea</taxon>
        <taxon>Steinernematidae</taxon>
        <taxon>Steinernema</taxon>
    </lineage>
</organism>
<dbReference type="AlphaFoldDB" id="A0A1I7ZWX8"/>
<reference evidence="2" key="1">
    <citation type="submission" date="2016-11" db="UniProtKB">
        <authorList>
            <consortium name="WormBaseParasite"/>
        </authorList>
    </citation>
    <scope>IDENTIFICATION</scope>
</reference>
<evidence type="ECO:0000313" key="2">
    <source>
        <dbReference type="WBParaSite" id="L893_g30398.t1"/>
    </source>
</evidence>
<dbReference type="WBParaSite" id="L893_g30398.t1">
    <property type="protein sequence ID" value="L893_g30398.t1"/>
    <property type="gene ID" value="L893_g30398"/>
</dbReference>
<sequence length="245" mass="28416">MDRVPICFIEEVLLQISYKLCGPTSHGEHHKLPCIWGRIAKRKPVKETVGLHLCFVSEKEAHWNVWRHKTSESVPLANLGHFTISHIVIWGRSMEGYRRCDLLTETNFKVLRKYLRTGLSCIIIFSAKKRCDHPLVRKLCLAPTRVTRIELFKPTPIQLEILTQSVTRGTLRSFEFPFHLNVTNELLHVLLEFVASVQIEEFSLYVALKSPISYETVLSRVAEAFLSRERAQRFKFYARCGSKHI</sequence>